<dbReference type="InterPro" id="IPR050358">
    <property type="entry name" value="RSE1/DDB1/CFT1"/>
</dbReference>
<dbReference type="eggNOG" id="ENOG502QVPZ">
    <property type="taxonomic scope" value="Eukaryota"/>
</dbReference>
<feature type="region of interest" description="Disordered" evidence="1">
    <location>
        <begin position="117"/>
        <end position="179"/>
    </location>
</feature>
<sequence length="1429" mass="157097">MEGVISTASWVDGRFMEREVDIETILSGNSTQGGVKLEFNKPPKVGLLTQTVIDSPNSNWILPARLGNVEDHDVVFIGDNLLQVKRLVKSAQLSEVGRVANLGSRIRNARVLGSIKWSPSAPKQDGSIGEFSRKPKPGASNEYSEPEEGGQRVGLHGELNVDSSSHGESDSSMSCDDSSLVADDSSDLCMFEPDNRGNYRLGPQMIVFVLEAGDLMFLCSPDFGPDALIQPILSRHNIAKPLLGENLGAHLTADPSSRYLALGCSENVISIYSLKSREEMEAQYISGQPLSCIREERSLQVKGVILKIEFLFPSFKDPDHIILLLLISRNGKTRMHVYEWICGQTLSAIRQNYKKGHLLNECYRTPILLIPLTIKSAFVLVCEESVAVCEGLLEGSPQCHQSYLGHDEPSPIHKGRNAPLWTSWTRPVRTQKYAATNDDIYIAREDGLVKYLESNFDEFLCTGMNIGAITCNIGTAFTSLDSKFPGPDGVIGDILVVGGDSCPGGLYWVQARQPARLLATLQNWIPLNDFVTIPSSQSLLSLEQHPHSKASHQTFSNPEQIFGCTGRGPYGTVSKINRGIGAEIWMELDELNSVVTGAWTLPWLPAASSQKDQFLSSSLLLLLSAGNESMLLMLENHGSGITGVAEVDSTWLDLRSRTFDASSARGFVTQITERYIRISNKPANSSTTAYSKAFKPDELVIAASIYQNELVCIAFQTENGGFRIDAFRVATFEPFGTQTNLSDNPPLIKIGSSLSVGSYITFLSFAEKAEFVAIGRGPINAHGDHDLSHYSNAPNDVGTLGVYQFDTSLGIIQDGRSEFILSNLHETSPAPIDSCVSILMLSRLENSLDSMSPTDQYGLLLAGHGNGVLLMAYYVRSSDGKFQQRMATSRQLGTTNLNICKDPAFSAAALLCCGSELYRIVYNGYSNSFPSITRILFKDVGISIYHQPSIDFVCQLDKGFLAISGKQILGIEIGNEITGISNSIELPGSAQRILYCQTTESLVVGATMDGRPAIVFLGKEAAATDIISLKHVQSPRHTDRVLSLTQWWLNIPSDLSVKEEFIVSGTSSGGIFILRQDHHLKKSESKKSKATGFRIFIEQRFDHPIHALLQGGANGEILFCCTGESLHSMAINVNEETLVSLAQYQLPSHAVSMTWDSQYLSVLTAKDSTMTLLYKDNGKFQLQYVDEDSRAGLDHMFFPLEGDTQPGTDSAVLLASDKDCSVVGLHYQRNTSTGQTIPREYTTLFDAEMPSCITKFRLASTRHNWDTSQNETAVSGVIPWGEHREGLLGISIDGSVRRFTLVDESLLKLLGIIEHIARQDPKICPAYFQEDEEGGVVLPPDQEDTRERHIDGDILKGWLTFRHLGEFLTKTTSTKQESTKTSAEALVSAVALHWPDKNFELQDDERLITSVEMVYQLLEQLLGPLDVVE</sequence>
<accession>A0A177AHE9</accession>
<organism evidence="3">
    <name type="scientific">Pseudogymnoascus destructans</name>
    <dbReference type="NCBI Taxonomy" id="655981"/>
    <lineage>
        <taxon>Eukaryota</taxon>
        <taxon>Fungi</taxon>
        <taxon>Dikarya</taxon>
        <taxon>Ascomycota</taxon>
        <taxon>Pezizomycotina</taxon>
        <taxon>Leotiomycetes</taxon>
        <taxon>Thelebolales</taxon>
        <taxon>Thelebolaceae</taxon>
        <taxon>Pseudogymnoascus</taxon>
    </lineage>
</organism>
<protein>
    <recommendedName>
        <fullName evidence="2">RSE1/DDB1/CPSF1 first beta-propeller domain-containing protein</fullName>
    </recommendedName>
</protein>
<dbReference type="PANTHER" id="PTHR10644">
    <property type="entry name" value="DNA REPAIR/RNA PROCESSING CPSF FAMILY"/>
    <property type="match status" value="1"/>
</dbReference>
<name>A0A177AHE9_9PEZI</name>
<evidence type="ECO:0000259" key="2">
    <source>
        <dbReference type="Pfam" id="PF10433"/>
    </source>
</evidence>
<dbReference type="GeneID" id="36285044"/>
<dbReference type="OrthoDB" id="20774at2759"/>
<gene>
    <name evidence="3" type="ORF">VC83_01957</name>
</gene>
<dbReference type="Pfam" id="PF10433">
    <property type="entry name" value="Beta-prop_RSE1_1st"/>
    <property type="match status" value="1"/>
</dbReference>
<dbReference type="EMBL" id="KV441389">
    <property type="protein sequence ID" value="OAF61517.1"/>
    <property type="molecule type" value="Genomic_DNA"/>
</dbReference>
<dbReference type="Gene3D" id="2.130.10.10">
    <property type="entry name" value="YVTN repeat-like/Quinoprotein amine dehydrogenase"/>
    <property type="match status" value="1"/>
</dbReference>
<proteinExistence type="predicted"/>
<dbReference type="RefSeq" id="XP_024326792.1">
    <property type="nucleotide sequence ID" value="XM_024465629.1"/>
</dbReference>
<feature type="domain" description="RSE1/DDB1/CPSF1 first beta-propeller" evidence="2">
    <location>
        <begin position="59"/>
        <end position="513"/>
    </location>
</feature>
<evidence type="ECO:0000256" key="1">
    <source>
        <dbReference type="SAM" id="MobiDB-lite"/>
    </source>
</evidence>
<reference evidence="3" key="1">
    <citation type="submission" date="2016-03" db="EMBL/GenBank/DDBJ databases">
        <title>Updated assembly of Pseudogymnoascus destructans, the fungus causing white-nose syndrome of bats.</title>
        <authorList>
            <person name="Palmer J.M."/>
            <person name="Drees K.P."/>
            <person name="Foster J.T."/>
            <person name="Lindner D.L."/>
        </authorList>
    </citation>
    <scope>NUCLEOTIDE SEQUENCE [LARGE SCALE GENOMIC DNA]</scope>
    <source>
        <strain evidence="3">20631-21</strain>
    </source>
</reference>
<dbReference type="InterPro" id="IPR015943">
    <property type="entry name" value="WD40/YVTN_repeat-like_dom_sf"/>
</dbReference>
<feature type="compositionally biased region" description="Low complexity" evidence="1">
    <location>
        <begin position="162"/>
        <end position="179"/>
    </location>
</feature>
<dbReference type="Proteomes" id="UP000077154">
    <property type="component" value="Unassembled WGS sequence"/>
</dbReference>
<dbReference type="InterPro" id="IPR018846">
    <property type="entry name" value="Beta-prop_RSE1/DDB1/CPSF1_1st"/>
</dbReference>
<evidence type="ECO:0000313" key="3">
    <source>
        <dbReference type="EMBL" id="OAF61517.1"/>
    </source>
</evidence>
<dbReference type="VEuPathDB" id="FungiDB:GMDG_06761"/>